<dbReference type="Pfam" id="PF12728">
    <property type="entry name" value="HTH_17"/>
    <property type="match status" value="1"/>
</dbReference>
<name>A0A3M9NNP3_9BACT</name>
<reference evidence="2 3" key="1">
    <citation type="submission" date="2018-11" db="EMBL/GenBank/DDBJ databases">
        <title>Draft genome sequence of Ferruginibacter sp. BO-59.</title>
        <authorList>
            <person name="Im W.T."/>
        </authorList>
    </citation>
    <scope>NUCLEOTIDE SEQUENCE [LARGE SCALE GENOMIC DNA]</scope>
    <source>
        <strain evidence="2 3">BO-59</strain>
    </source>
</reference>
<accession>A0A3M9NNP3</accession>
<evidence type="ECO:0000313" key="3">
    <source>
        <dbReference type="Proteomes" id="UP000267223"/>
    </source>
</evidence>
<dbReference type="InterPro" id="IPR009061">
    <property type="entry name" value="DNA-bd_dom_put_sf"/>
</dbReference>
<keyword evidence="3" id="KW-1185">Reference proteome</keyword>
<dbReference type="EMBL" id="RJJR01000002">
    <property type="protein sequence ID" value="RNI38957.1"/>
    <property type="molecule type" value="Genomic_DNA"/>
</dbReference>
<keyword evidence="2" id="KW-0238">DNA-binding</keyword>
<organism evidence="2 3">
    <name type="scientific">Hanamia caeni</name>
    <dbReference type="NCBI Taxonomy" id="2294116"/>
    <lineage>
        <taxon>Bacteria</taxon>
        <taxon>Pseudomonadati</taxon>
        <taxon>Bacteroidota</taxon>
        <taxon>Chitinophagia</taxon>
        <taxon>Chitinophagales</taxon>
        <taxon>Chitinophagaceae</taxon>
        <taxon>Hanamia</taxon>
    </lineage>
</organism>
<proteinExistence type="predicted"/>
<dbReference type="GO" id="GO:0003677">
    <property type="term" value="F:DNA binding"/>
    <property type="evidence" value="ECO:0007669"/>
    <property type="project" value="UniProtKB-KW"/>
</dbReference>
<dbReference type="Proteomes" id="UP000267223">
    <property type="component" value="Unassembled WGS sequence"/>
</dbReference>
<dbReference type="OrthoDB" id="677864at2"/>
<dbReference type="SUPFAM" id="SSF46955">
    <property type="entry name" value="Putative DNA-binding domain"/>
    <property type="match status" value="1"/>
</dbReference>
<evidence type="ECO:0000313" key="2">
    <source>
        <dbReference type="EMBL" id="RNI38957.1"/>
    </source>
</evidence>
<feature type="domain" description="Helix-turn-helix" evidence="1">
    <location>
        <begin position="48"/>
        <end position="96"/>
    </location>
</feature>
<protein>
    <submittedName>
        <fullName evidence="2">DNA-binding protein</fullName>
    </submittedName>
</protein>
<dbReference type="InterPro" id="IPR041657">
    <property type="entry name" value="HTH_17"/>
</dbReference>
<gene>
    <name evidence="2" type="ORF">EFY79_04670</name>
</gene>
<dbReference type="RefSeq" id="WP_123119522.1">
    <property type="nucleotide sequence ID" value="NZ_RJJR01000002.1"/>
</dbReference>
<evidence type="ECO:0000259" key="1">
    <source>
        <dbReference type="Pfam" id="PF12728"/>
    </source>
</evidence>
<sequence length="101" mass="11927">MNETPMLFPIAPSEFWKQIRTVIDEVVTEKLSQQNLSPTKYHLPDKALLKASDVCEIFQVSKPTLYEWLKQNKLKSFKVKSRQYFNRADIDHLINQTDTNR</sequence>
<comment type="caution">
    <text evidence="2">The sequence shown here is derived from an EMBL/GenBank/DDBJ whole genome shotgun (WGS) entry which is preliminary data.</text>
</comment>
<dbReference type="AlphaFoldDB" id="A0A3M9NNP3"/>